<dbReference type="EMBL" id="AODH01000007">
    <property type="protein sequence ID" value="EUJ41856.1"/>
    <property type="molecule type" value="Genomic_DNA"/>
</dbReference>
<evidence type="ECO:0000256" key="9">
    <source>
        <dbReference type="ARBA" id="ARBA00022722"/>
    </source>
</evidence>
<keyword evidence="8 15" id="KW-0819">tRNA processing</keyword>
<evidence type="ECO:0000256" key="8">
    <source>
        <dbReference type="ARBA" id="ARBA00022694"/>
    </source>
</evidence>
<comment type="similarity">
    <text evidence="3">Belongs to the ribonuclease III family.</text>
</comment>
<dbReference type="Pfam" id="PF00035">
    <property type="entry name" value="dsrm"/>
    <property type="match status" value="1"/>
</dbReference>
<keyword evidence="19" id="KW-1185">Reference proteome</keyword>
<evidence type="ECO:0000256" key="1">
    <source>
        <dbReference type="ARBA" id="ARBA00000109"/>
    </source>
</evidence>
<keyword evidence="15" id="KW-0699">rRNA-binding</keyword>
<dbReference type="InterPro" id="IPR036389">
    <property type="entry name" value="RNase_III_sf"/>
</dbReference>
<dbReference type="GO" id="GO:0042802">
    <property type="term" value="F:identical protein binding"/>
    <property type="evidence" value="ECO:0007669"/>
    <property type="project" value="UniProtKB-ARBA"/>
</dbReference>
<protein>
    <recommendedName>
        <fullName evidence="15">Ribonuclease 3</fullName>
        <ecNumber evidence="15">3.1.26.3</ecNumber>
    </recommendedName>
    <alternativeName>
        <fullName evidence="15">Ribonuclease III</fullName>
        <shortName evidence="15">RNase III</shortName>
    </alternativeName>
</protein>
<comment type="caution">
    <text evidence="18">The sequence shown here is derived from an EMBL/GenBank/DDBJ whole genome shotgun (WGS) entry which is preliminary data.</text>
</comment>
<dbReference type="GO" id="GO:0046872">
    <property type="term" value="F:metal ion binding"/>
    <property type="evidence" value="ECO:0007669"/>
    <property type="project" value="UniProtKB-KW"/>
</dbReference>
<dbReference type="NCBIfam" id="TIGR02191">
    <property type="entry name" value="RNaseIII"/>
    <property type="match status" value="1"/>
</dbReference>
<evidence type="ECO:0000259" key="16">
    <source>
        <dbReference type="PROSITE" id="PS50137"/>
    </source>
</evidence>
<evidence type="ECO:0000256" key="6">
    <source>
        <dbReference type="ARBA" id="ARBA00022552"/>
    </source>
</evidence>
<feature type="active site" evidence="15">
    <location>
        <position position="122"/>
    </location>
</feature>
<keyword evidence="9 15" id="KW-0540">Nuclease</keyword>
<evidence type="ECO:0000256" key="10">
    <source>
        <dbReference type="ARBA" id="ARBA00022723"/>
    </source>
</evidence>
<dbReference type="SUPFAM" id="SSF69065">
    <property type="entry name" value="RNase III domain-like"/>
    <property type="match status" value="1"/>
</dbReference>
<dbReference type="GO" id="GO:0019843">
    <property type="term" value="F:rRNA binding"/>
    <property type="evidence" value="ECO:0007669"/>
    <property type="project" value="UniProtKB-KW"/>
</dbReference>
<evidence type="ECO:0000256" key="2">
    <source>
        <dbReference type="ARBA" id="ARBA00004496"/>
    </source>
</evidence>
<organism evidence="18 19">
    <name type="scientific">Brochothrix campestris FSL F6-1037</name>
    <dbReference type="NCBI Taxonomy" id="1265861"/>
    <lineage>
        <taxon>Bacteria</taxon>
        <taxon>Bacillati</taxon>
        <taxon>Bacillota</taxon>
        <taxon>Bacilli</taxon>
        <taxon>Bacillales</taxon>
        <taxon>Listeriaceae</taxon>
        <taxon>Brochothrix</taxon>
    </lineage>
</organism>
<dbReference type="PANTHER" id="PTHR11207:SF0">
    <property type="entry name" value="RIBONUCLEASE 3"/>
    <property type="match status" value="1"/>
</dbReference>
<evidence type="ECO:0000256" key="13">
    <source>
        <dbReference type="ARBA" id="ARBA00022842"/>
    </source>
</evidence>
<dbReference type="PROSITE" id="PS50137">
    <property type="entry name" value="DS_RBD"/>
    <property type="match status" value="1"/>
</dbReference>
<dbReference type="Pfam" id="PF14622">
    <property type="entry name" value="Ribonucleas_3_3"/>
    <property type="match status" value="1"/>
</dbReference>
<dbReference type="OrthoDB" id="9805026at2"/>
<dbReference type="SMART" id="SM00535">
    <property type="entry name" value="RIBOc"/>
    <property type="match status" value="1"/>
</dbReference>
<feature type="active site" evidence="15">
    <location>
        <position position="50"/>
    </location>
</feature>
<dbReference type="PROSITE" id="PS00517">
    <property type="entry name" value="RNASE_3_1"/>
    <property type="match status" value="1"/>
</dbReference>
<evidence type="ECO:0000256" key="5">
    <source>
        <dbReference type="ARBA" id="ARBA00022490"/>
    </source>
</evidence>
<evidence type="ECO:0000256" key="11">
    <source>
        <dbReference type="ARBA" id="ARBA00022759"/>
    </source>
</evidence>
<keyword evidence="12 15" id="KW-0378">Hydrolase</keyword>
<dbReference type="HAMAP" id="MF_00104">
    <property type="entry name" value="RNase_III"/>
    <property type="match status" value="1"/>
</dbReference>
<evidence type="ECO:0000256" key="15">
    <source>
        <dbReference type="HAMAP-Rule" id="MF_00104"/>
    </source>
</evidence>
<evidence type="ECO:0000259" key="17">
    <source>
        <dbReference type="PROSITE" id="PS50142"/>
    </source>
</evidence>
<dbReference type="GO" id="GO:0004525">
    <property type="term" value="F:ribonuclease III activity"/>
    <property type="evidence" value="ECO:0007669"/>
    <property type="project" value="UniProtKB-UniRule"/>
</dbReference>
<feature type="binding site" evidence="15">
    <location>
        <position position="122"/>
    </location>
    <ligand>
        <name>Mg(2+)</name>
        <dbReference type="ChEBI" id="CHEBI:18420"/>
    </ligand>
</feature>
<comment type="subcellular location">
    <subcellularLocation>
        <location evidence="2 15">Cytoplasm</location>
    </subcellularLocation>
</comment>
<dbReference type="RefSeq" id="WP_035313223.1">
    <property type="nucleotide sequence ID" value="NZ_AODH01000007.1"/>
</dbReference>
<feature type="binding site" evidence="15">
    <location>
        <position position="46"/>
    </location>
    <ligand>
        <name>Mg(2+)</name>
        <dbReference type="ChEBI" id="CHEBI:18420"/>
    </ligand>
</feature>
<evidence type="ECO:0000256" key="4">
    <source>
        <dbReference type="ARBA" id="ARBA00011738"/>
    </source>
</evidence>
<dbReference type="FunFam" id="1.10.1520.10:FF:000001">
    <property type="entry name" value="Ribonuclease 3"/>
    <property type="match status" value="1"/>
</dbReference>
<evidence type="ECO:0000256" key="12">
    <source>
        <dbReference type="ARBA" id="ARBA00022801"/>
    </source>
</evidence>
<comment type="function">
    <text evidence="15">Digests double-stranded RNA. Involved in the processing of primary rRNA transcript to yield the immediate precursors to the large and small rRNAs (23S and 16S). Processes some mRNAs, and tRNAs when they are encoded in the rRNA operon. Processes pre-crRNA and tracrRNA of type II CRISPR loci if present in the organism.</text>
</comment>
<dbReference type="STRING" id="1265861.BCAMP_02065"/>
<dbReference type="Gene3D" id="3.30.160.20">
    <property type="match status" value="1"/>
</dbReference>
<accession>W7D1Q2</accession>
<keyword evidence="6 15" id="KW-0698">rRNA processing</keyword>
<evidence type="ECO:0000256" key="14">
    <source>
        <dbReference type="ARBA" id="ARBA00022884"/>
    </source>
</evidence>
<reference evidence="18 19" key="1">
    <citation type="submission" date="2012-12" db="EMBL/GenBank/DDBJ databases">
        <title>Novel taxa of Listeriaceae from agricultural environments in the United States.</title>
        <authorList>
            <person name="den Bakker H.C."/>
            <person name="Allred A."/>
            <person name="Warchocki S."/>
            <person name="Wright E.M."/>
            <person name="Burrell A."/>
            <person name="Nightingale K.K."/>
            <person name="Kephart D."/>
            <person name="Wiedmann M."/>
        </authorList>
    </citation>
    <scope>NUCLEOTIDE SEQUENCE [LARGE SCALE GENOMIC DNA]</scope>
    <source>
        <strain evidence="18 19">FSL F6-1037</strain>
    </source>
</reference>
<dbReference type="PANTHER" id="PTHR11207">
    <property type="entry name" value="RIBONUCLEASE III"/>
    <property type="match status" value="1"/>
</dbReference>
<keyword evidence="11 15" id="KW-0255">Endonuclease</keyword>
<feature type="binding site" evidence="15">
    <location>
        <position position="119"/>
    </location>
    <ligand>
        <name>Mg(2+)</name>
        <dbReference type="ChEBI" id="CHEBI:18420"/>
    </ligand>
</feature>
<dbReference type="SMART" id="SM00358">
    <property type="entry name" value="DSRM"/>
    <property type="match status" value="1"/>
</dbReference>
<feature type="domain" description="DRBM" evidence="16">
    <location>
        <begin position="159"/>
        <end position="228"/>
    </location>
</feature>
<feature type="domain" description="RNase III" evidence="17">
    <location>
        <begin position="4"/>
        <end position="133"/>
    </location>
</feature>
<dbReference type="InterPro" id="IPR011907">
    <property type="entry name" value="RNase_III"/>
</dbReference>
<sequence>MKTLQALQEQVQITFKQEALLEQAFTHASYLNENRTKEGKHYERLEFLGDAVLELTVSDYLFNRYPERPEGQLTKLRAACVCEGALVIYANELQLSDYFRIGRGEENAGGRTREALIADIFEAFVGAMYLSEGIEVVREFLGKVVFPKIDQGMFEANNDYKTLLQEWLQQDGDIKIVYQLLAEDGPAHDKAFKVRLFVNDEPQTFGEGRTKKIAEQAAAQAALAAYQTKINN</sequence>
<comment type="cofactor">
    <cofactor evidence="15">
        <name>Mg(2+)</name>
        <dbReference type="ChEBI" id="CHEBI:18420"/>
    </cofactor>
</comment>
<dbReference type="GO" id="GO:0008033">
    <property type="term" value="P:tRNA processing"/>
    <property type="evidence" value="ECO:0007669"/>
    <property type="project" value="UniProtKB-KW"/>
</dbReference>
<dbReference type="EC" id="3.1.26.3" evidence="15"/>
<dbReference type="PATRIC" id="fig|1265861.3.peg.400"/>
<keyword evidence="13 15" id="KW-0460">Magnesium</keyword>
<comment type="catalytic activity">
    <reaction evidence="1 15">
        <text>Endonucleolytic cleavage to 5'-phosphomonoester.</text>
        <dbReference type="EC" id="3.1.26.3"/>
    </reaction>
</comment>
<dbReference type="CDD" id="cd00593">
    <property type="entry name" value="RIBOc"/>
    <property type="match status" value="1"/>
</dbReference>
<dbReference type="GO" id="GO:0006397">
    <property type="term" value="P:mRNA processing"/>
    <property type="evidence" value="ECO:0007669"/>
    <property type="project" value="UniProtKB-UniRule"/>
</dbReference>
<evidence type="ECO:0000313" key="18">
    <source>
        <dbReference type="EMBL" id="EUJ41856.1"/>
    </source>
</evidence>
<dbReference type="Proteomes" id="UP000019243">
    <property type="component" value="Unassembled WGS sequence"/>
</dbReference>
<proteinExistence type="inferred from homology"/>
<dbReference type="CDD" id="cd10845">
    <property type="entry name" value="DSRM_RNAse_III_family"/>
    <property type="match status" value="1"/>
</dbReference>
<dbReference type="Gene3D" id="1.10.1520.10">
    <property type="entry name" value="Ribonuclease III domain"/>
    <property type="match status" value="1"/>
</dbReference>
<dbReference type="InterPro" id="IPR014720">
    <property type="entry name" value="dsRBD_dom"/>
</dbReference>
<name>W7D1Q2_9LIST</name>
<dbReference type="SUPFAM" id="SSF54768">
    <property type="entry name" value="dsRNA-binding domain-like"/>
    <property type="match status" value="1"/>
</dbReference>
<dbReference type="FunFam" id="3.30.160.20:FF:000003">
    <property type="entry name" value="Ribonuclease 3"/>
    <property type="match status" value="1"/>
</dbReference>
<dbReference type="GO" id="GO:0010468">
    <property type="term" value="P:regulation of gene expression"/>
    <property type="evidence" value="ECO:0007669"/>
    <property type="project" value="TreeGrafter"/>
</dbReference>
<gene>
    <name evidence="15 18" type="primary">rnc</name>
    <name evidence="18" type="ORF">BCAMP_02065</name>
</gene>
<dbReference type="InterPro" id="IPR000999">
    <property type="entry name" value="RNase_III_dom"/>
</dbReference>
<dbReference type="AlphaFoldDB" id="W7D1Q2"/>
<evidence type="ECO:0000256" key="7">
    <source>
        <dbReference type="ARBA" id="ARBA00022664"/>
    </source>
</evidence>
<dbReference type="PROSITE" id="PS50142">
    <property type="entry name" value="RNASE_3_2"/>
    <property type="match status" value="1"/>
</dbReference>
<evidence type="ECO:0000313" key="19">
    <source>
        <dbReference type="Proteomes" id="UP000019243"/>
    </source>
</evidence>
<keyword evidence="14 15" id="KW-0694">RNA-binding</keyword>
<dbReference type="GO" id="GO:0003725">
    <property type="term" value="F:double-stranded RNA binding"/>
    <property type="evidence" value="ECO:0007669"/>
    <property type="project" value="TreeGrafter"/>
</dbReference>
<dbReference type="GO" id="GO:0005737">
    <property type="term" value="C:cytoplasm"/>
    <property type="evidence" value="ECO:0007669"/>
    <property type="project" value="UniProtKB-SubCell"/>
</dbReference>
<keyword evidence="5 15" id="KW-0963">Cytoplasm</keyword>
<comment type="subunit">
    <text evidence="4 15">Homodimer.</text>
</comment>
<keyword evidence="10 15" id="KW-0479">Metal-binding</keyword>
<evidence type="ECO:0000256" key="3">
    <source>
        <dbReference type="ARBA" id="ARBA00010183"/>
    </source>
</evidence>
<dbReference type="GO" id="GO:0006364">
    <property type="term" value="P:rRNA processing"/>
    <property type="evidence" value="ECO:0007669"/>
    <property type="project" value="UniProtKB-UniRule"/>
</dbReference>
<keyword evidence="7 15" id="KW-0507">mRNA processing</keyword>